<dbReference type="AlphaFoldDB" id="W9YIY8"/>
<dbReference type="InterPro" id="IPR002347">
    <property type="entry name" value="SDR_fam"/>
</dbReference>
<comment type="caution">
    <text evidence="5">The sequence shown here is derived from an EMBL/GenBank/DDBJ whole genome shotgun (WGS) entry which is preliminary data.</text>
</comment>
<dbReference type="GO" id="GO:0004806">
    <property type="term" value="F:triacylglycerol lipase activity"/>
    <property type="evidence" value="ECO:0007669"/>
    <property type="project" value="TreeGrafter"/>
</dbReference>
<dbReference type="PROSITE" id="PS00061">
    <property type="entry name" value="ADH_SHORT"/>
    <property type="match status" value="1"/>
</dbReference>
<dbReference type="GO" id="GO:0019433">
    <property type="term" value="P:triglyceride catabolic process"/>
    <property type="evidence" value="ECO:0007669"/>
    <property type="project" value="TreeGrafter"/>
</dbReference>
<dbReference type="PANTHER" id="PTHR44169">
    <property type="entry name" value="NADPH-DEPENDENT 1-ACYLDIHYDROXYACETONE PHOSPHATE REDUCTASE"/>
    <property type="match status" value="1"/>
</dbReference>
<dbReference type="InterPro" id="IPR036291">
    <property type="entry name" value="NAD(P)-bd_dom_sf"/>
</dbReference>
<accession>W9YIY8</accession>
<gene>
    <name evidence="5" type="ORF">A1O3_02717</name>
</gene>
<evidence type="ECO:0000256" key="2">
    <source>
        <dbReference type="ARBA" id="ARBA00022857"/>
    </source>
</evidence>
<dbReference type="SUPFAM" id="SSF51735">
    <property type="entry name" value="NAD(P)-binding Rossmann-fold domains"/>
    <property type="match status" value="1"/>
</dbReference>
<dbReference type="PANTHER" id="PTHR44169:SF6">
    <property type="entry name" value="NADPH-DEPENDENT 1-ACYLDIHYDROXYACETONE PHOSPHATE REDUCTASE"/>
    <property type="match status" value="1"/>
</dbReference>
<dbReference type="EMBL" id="AMGY01000002">
    <property type="protein sequence ID" value="EXJ89650.1"/>
    <property type="molecule type" value="Genomic_DNA"/>
</dbReference>
<dbReference type="STRING" id="1182542.W9YIY8"/>
<dbReference type="Proteomes" id="UP000019478">
    <property type="component" value="Unassembled WGS sequence"/>
</dbReference>
<dbReference type="InterPro" id="IPR020904">
    <property type="entry name" value="Sc_DH/Rdtase_CS"/>
</dbReference>
<evidence type="ECO:0000313" key="6">
    <source>
        <dbReference type="Proteomes" id="UP000019478"/>
    </source>
</evidence>
<evidence type="ECO:0008006" key="7">
    <source>
        <dbReference type="Google" id="ProtNLM"/>
    </source>
</evidence>
<dbReference type="GO" id="GO:0006654">
    <property type="term" value="P:phosphatidic acid biosynthetic process"/>
    <property type="evidence" value="ECO:0007669"/>
    <property type="project" value="TreeGrafter"/>
</dbReference>
<keyword evidence="6" id="KW-1185">Reference proteome</keyword>
<dbReference type="HOGENOM" id="CLU_010194_2_9_1"/>
<dbReference type="GO" id="GO:0000140">
    <property type="term" value="F:acylglycerone-phosphate reductase (NADP+) activity"/>
    <property type="evidence" value="ECO:0007669"/>
    <property type="project" value="TreeGrafter"/>
</dbReference>
<dbReference type="Pfam" id="PF00106">
    <property type="entry name" value="adh_short"/>
    <property type="match status" value="1"/>
</dbReference>
<dbReference type="eggNOG" id="KOG1209">
    <property type="taxonomic scope" value="Eukaryota"/>
</dbReference>
<keyword evidence="3" id="KW-0560">Oxidoreductase</keyword>
<dbReference type="GO" id="GO:0005811">
    <property type="term" value="C:lipid droplet"/>
    <property type="evidence" value="ECO:0007669"/>
    <property type="project" value="TreeGrafter"/>
</dbReference>
<proteinExistence type="inferred from homology"/>
<evidence type="ECO:0000256" key="1">
    <source>
        <dbReference type="ARBA" id="ARBA00006484"/>
    </source>
</evidence>
<protein>
    <recommendedName>
        <fullName evidence="7">Oxidoreductase</fullName>
    </recommendedName>
</protein>
<keyword evidence="2" id="KW-0521">NADP</keyword>
<evidence type="ECO:0000256" key="3">
    <source>
        <dbReference type="ARBA" id="ARBA00023002"/>
    </source>
</evidence>
<evidence type="ECO:0000313" key="5">
    <source>
        <dbReference type="EMBL" id="EXJ89650.1"/>
    </source>
</evidence>
<dbReference type="PRINTS" id="PR00080">
    <property type="entry name" value="SDRFAMILY"/>
</dbReference>
<sequence length="287" mass="30987">MSTPKKSVLITGCSDGGLGAALAIAFHQAGLHVYATARNPARLTEVQSHGIETLTLDVLSDSSIAACVAQVARLDILVNNAGALYSMPVSDLSMVQAKKLFDLNVWSYLAVTQAFLPLLLESKGVIVNQTSSAGVLNVPFQATYNASKAAMSMFSHTMRLELEPFGVRVVDLKTSAVVSRGLTNYRDLDRDISNTPAPVLPKGSIYEPAREVVERSMRCEYTTPEVTAEQWASQVVPELLKTNPPSNVWAGTKARMVRLLAMLPAGVMDGMMRKMTGLDVVKRMVGM</sequence>
<comment type="similarity">
    <text evidence="1 4">Belongs to the short-chain dehydrogenases/reductases (SDR) family.</text>
</comment>
<dbReference type="Gene3D" id="3.40.50.720">
    <property type="entry name" value="NAD(P)-binding Rossmann-like Domain"/>
    <property type="match status" value="1"/>
</dbReference>
<dbReference type="RefSeq" id="XP_007731047.1">
    <property type="nucleotide sequence ID" value="XM_007732857.1"/>
</dbReference>
<dbReference type="GO" id="GO:0005783">
    <property type="term" value="C:endoplasmic reticulum"/>
    <property type="evidence" value="ECO:0007669"/>
    <property type="project" value="TreeGrafter"/>
</dbReference>
<reference evidence="5 6" key="1">
    <citation type="submission" date="2013-03" db="EMBL/GenBank/DDBJ databases">
        <title>The Genome Sequence of Capronia epimyces CBS 606.96.</title>
        <authorList>
            <consortium name="The Broad Institute Genomics Platform"/>
            <person name="Cuomo C."/>
            <person name="de Hoog S."/>
            <person name="Gorbushina A."/>
            <person name="Walker B."/>
            <person name="Young S.K."/>
            <person name="Zeng Q."/>
            <person name="Gargeya S."/>
            <person name="Fitzgerald M."/>
            <person name="Haas B."/>
            <person name="Abouelleil A."/>
            <person name="Allen A.W."/>
            <person name="Alvarado L."/>
            <person name="Arachchi H.M."/>
            <person name="Berlin A.M."/>
            <person name="Chapman S.B."/>
            <person name="Gainer-Dewar J."/>
            <person name="Goldberg J."/>
            <person name="Griggs A."/>
            <person name="Gujja S."/>
            <person name="Hansen M."/>
            <person name="Howarth C."/>
            <person name="Imamovic A."/>
            <person name="Ireland A."/>
            <person name="Larimer J."/>
            <person name="McCowan C."/>
            <person name="Murphy C."/>
            <person name="Pearson M."/>
            <person name="Poon T.W."/>
            <person name="Priest M."/>
            <person name="Roberts A."/>
            <person name="Saif S."/>
            <person name="Shea T."/>
            <person name="Sisk P."/>
            <person name="Sykes S."/>
            <person name="Wortman J."/>
            <person name="Nusbaum C."/>
            <person name="Birren B."/>
        </authorList>
    </citation>
    <scope>NUCLEOTIDE SEQUENCE [LARGE SCALE GENOMIC DNA]</scope>
    <source>
        <strain evidence="5 6">CBS 606.96</strain>
    </source>
</reference>
<dbReference type="PRINTS" id="PR00081">
    <property type="entry name" value="GDHRDH"/>
</dbReference>
<evidence type="ECO:0000256" key="4">
    <source>
        <dbReference type="RuleBase" id="RU000363"/>
    </source>
</evidence>
<organism evidence="5 6">
    <name type="scientific">Capronia epimyces CBS 606.96</name>
    <dbReference type="NCBI Taxonomy" id="1182542"/>
    <lineage>
        <taxon>Eukaryota</taxon>
        <taxon>Fungi</taxon>
        <taxon>Dikarya</taxon>
        <taxon>Ascomycota</taxon>
        <taxon>Pezizomycotina</taxon>
        <taxon>Eurotiomycetes</taxon>
        <taxon>Chaetothyriomycetidae</taxon>
        <taxon>Chaetothyriales</taxon>
        <taxon>Herpotrichiellaceae</taxon>
        <taxon>Capronia</taxon>
    </lineage>
</organism>
<dbReference type="GeneID" id="19166847"/>
<dbReference type="OrthoDB" id="2102561at2759"/>
<name>W9YIY8_9EURO</name>